<dbReference type="Proteomes" id="UP000626109">
    <property type="component" value="Unassembled WGS sequence"/>
</dbReference>
<protein>
    <submittedName>
        <fullName evidence="1">Uncharacterized protein</fullName>
    </submittedName>
</protein>
<name>A0A813KIY0_POLGL</name>
<sequence>MEGFNRASFVSASTLKAGIEANDMQRASLHMSIGSLWSPSSQCQPSAPSHYVTADTSMTCSSLVQLTTCSCLGSKIMMFDKSSQFCIKCLRTPVQGAIHAEIKRVRNVFAARPMV</sequence>
<dbReference type="EMBL" id="CAJNNW010031677">
    <property type="protein sequence ID" value="CAE8708457.1"/>
    <property type="molecule type" value="Genomic_DNA"/>
</dbReference>
<proteinExistence type="predicted"/>
<comment type="caution">
    <text evidence="1">The sequence shown here is derived from an EMBL/GenBank/DDBJ whole genome shotgun (WGS) entry which is preliminary data.</text>
</comment>
<evidence type="ECO:0000313" key="2">
    <source>
        <dbReference type="Proteomes" id="UP000626109"/>
    </source>
</evidence>
<dbReference type="AlphaFoldDB" id="A0A813KIY0"/>
<reference evidence="1" key="1">
    <citation type="submission" date="2021-02" db="EMBL/GenBank/DDBJ databases">
        <authorList>
            <person name="Dougan E. K."/>
            <person name="Rhodes N."/>
            <person name="Thang M."/>
            <person name="Chan C."/>
        </authorList>
    </citation>
    <scope>NUCLEOTIDE SEQUENCE</scope>
</reference>
<organism evidence="1 2">
    <name type="scientific">Polarella glacialis</name>
    <name type="common">Dinoflagellate</name>
    <dbReference type="NCBI Taxonomy" id="89957"/>
    <lineage>
        <taxon>Eukaryota</taxon>
        <taxon>Sar</taxon>
        <taxon>Alveolata</taxon>
        <taxon>Dinophyceae</taxon>
        <taxon>Suessiales</taxon>
        <taxon>Suessiaceae</taxon>
        <taxon>Polarella</taxon>
    </lineage>
</organism>
<evidence type="ECO:0000313" key="1">
    <source>
        <dbReference type="EMBL" id="CAE8708457.1"/>
    </source>
</evidence>
<accession>A0A813KIY0</accession>
<gene>
    <name evidence="1" type="ORF">PGLA2088_LOCUS34942</name>
</gene>